<gene>
    <name evidence="1" type="ORF">CDA63_02085</name>
</gene>
<sequence length="165" mass="18957">MSASSLFYLVDVSKLDGLKRSAEITVKKAFFSKNVVDIYYDFLENNAEGLEGFNGSGYVYGNLLVFLQEEKNINLLENKYDITAKYLVDKRRSSHFLFSHEQRVAFLSQINPDYFSLRELQKFNQDFSGDYDEETARMSLSAIKILHSNLAKVENENKVLLLIVG</sequence>
<keyword evidence="2" id="KW-1185">Reference proteome</keyword>
<dbReference type="OrthoDB" id="1492575at2"/>
<dbReference type="Proteomes" id="UP000197277">
    <property type="component" value="Unassembled WGS sequence"/>
</dbReference>
<comment type="caution">
    <text evidence="1">The sequence shown here is derived from an EMBL/GenBank/DDBJ whole genome shotgun (WGS) entry which is preliminary data.</text>
</comment>
<dbReference type="AlphaFoldDB" id="A0A246FQW9"/>
<protein>
    <submittedName>
        <fullName evidence="1">Uncharacterized protein</fullName>
    </submittedName>
</protein>
<name>A0A246FQW9_9BACT</name>
<dbReference type="RefSeq" id="WP_088462776.1">
    <property type="nucleotide sequence ID" value="NZ_NIRR01000001.1"/>
</dbReference>
<evidence type="ECO:0000313" key="2">
    <source>
        <dbReference type="Proteomes" id="UP000197277"/>
    </source>
</evidence>
<proteinExistence type="predicted"/>
<evidence type="ECO:0000313" key="1">
    <source>
        <dbReference type="EMBL" id="OWP65166.1"/>
    </source>
</evidence>
<dbReference type="EMBL" id="NIRR01000001">
    <property type="protein sequence ID" value="OWP65166.1"/>
    <property type="molecule type" value="Genomic_DNA"/>
</dbReference>
<reference evidence="1 2" key="1">
    <citation type="submission" date="2017-06" db="EMBL/GenBank/DDBJ databases">
        <title>Hymenobacter amundsenii sp. nov. isolated from regoliths in Antarctica.</title>
        <authorList>
            <person name="Sedlacek I."/>
            <person name="Kralova S."/>
            <person name="Pantucek R."/>
            <person name="Svec P."/>
            <person name="Holochova P."/>
            <person name="Stankova E."/>
            <person name="Vrbovska V."/>
            <person name="Busse H.-J."/>
        </authorList>
    </citation>
    <scope>NUCLEOTIDE SEQUENCE [LARGE SCALE GENOMIC DNA]</scope>
    <source>
        <strain evidence="1 2">CCM 8682</strain>
    </source>
</reference>
<accession>A0A246FQW9</accession>
<organism evidence="1 2">
    <name type="scientific">Hymenobacter amundsenii</name>
    <dbReference type="NCBI Taxonomy" id="2006685"/>
    <lineage>
        <taxon>Bacteria</taxon>
        <taxon>Pseudomonadati</taxon>
        <taxon>Bacteroidota</taxon>
        <taxon>Cytophagia</taxon>
        <taxon>Cytophagales</taxon>
        <taxon>Hymenobacteraceae</taxon>
        <taxon>Hymenobacter</taxon>
    </lineage>
</organism>